<feature type="transmembrane region" description="Helical" evidence="10">
    <location>
        <begin position="137"/>
        <end position="158"/>
    </location>
</feature>
<evidence type="ECO:0000313" key="11">
    <source>
        <dbReference type="EMBL" id="OWF32170.1"/>
    </source>
</evidence>
<evidence type="ECO:0000256" key="7">
    <source>
        <dbReference type="ARBA" id="ARBA00022989"/>
    </source>
</evidence>
<evidence type="ECO:0000313" key="12">
    <source>
        <dbReference type="Proteomes" id="UP000196649"/>
    </source>
</evidence>
<dbReference type="PANTHER" id="PTHR32502">
    <property type="entry name" value="N-ACETYLGALACTOSAMINE PERMEASE II COMPONENT-RELATED"/>
    <property type="match status" value="1"/>
</dbReference>
<evidence type="ECO:0000256" key="3">
    <source>
        <dbReference type="ARBA" id="ARBA00022475"/>
    </source>
</evidence>
<dbReference type="InterPro" id="IPR050303">
    <property type="entry name" value="GatZ_KbaZ_carbometab"/>
</dbReference>
<reference evidence="11 12" key="1">
    <citation type="submission" date="2017-03" db="EMBL/GenBank/DDBJ databases">
        <title>Genome sequence of Lactobacillus kimchii KACC 12383.</title>
        <authorList>
            <person name="Chun J."/>
        </authorList>
    </citation>
    <scope>NUCLEOTIDE SEQUENCE [LARGE SCALE GENOMIC DNA]</scope>
    <source>
        <strain evidence="11 12">KACC 12383</strain>
    </source>
</reference>
<dbReference type="AlphaFoldDB" id="A0A210P6Q4"/>
<feature type="region of interest" description="Disordered" evidence="9">
    <location>
        <begin position="247"/>
        <end position="269"/>
    </location>
</feature>
<dbReference type="InterPro" id="IPR004700">
    <property type="entry name" value="PTS_IIC_man"/>
</dbReference>
<evidence type="ECO:0000256" key="1">
    <source>
        <dbReference type="ARBA" id="ARBA00004651"/>
    </source>
</evidence>
<accession>A0A210P6Q4</accession>
<feature type="transmembrane region" description="Helical" evidence="10">
    <location>
        <begin position="205"/>
        <end position="238"/>
    </location>
</feature>
<comment type="caution">
    <text evidence="11">The sequence shown here is derived from an EMBL/GenBank/DDBJ whole genome shotgun (WGS) entry which is preliminary data.</text>
</comment>
<dbReference type="RefSeq" id="WP_054643243.1">
    <property type="nucleotide sequence ID" value="NZ_LNUB01000047.1"/>
</dbReference>
<evidence type="ECO:0000256" key="9">
    <source>
        <dbReference type="SAM" id="MobiDB-lite"/>
    </source>
</evidence>
<feature type="compositionally biased region" description="Basic and acidic residues" evidence="9">
    <location>
        <begin position="247"/>
        <end position="257"/>
    </location>
</feature>
<feature type="transmembrane region" description="Helical" evidence="10">
    <location>
        <begin position="178"/>
        <end position="198"/>
    </location>
</feature>
<evidence type="ECO:0000256" key="10">
    <source>
        <dbReference type="SAM" id="Phobius"/>
    </source>
</evidence>
<dbReference type="EMBL" id="MXAL01000011">
    <property type="protein sequence ID" value="OWF32170.1"/>
    <property type="molecule type" value="Genomic_DNA"/>
</dbReference>
<evidence type="ECO:0000256" key="8">
    <source>
        <dbReference type="ARBA" id="ARBA00023136"/>
    </source>
</evidence>
<comment type="subcellular location">
    <subcellularLocation>
        <location evidence="1">Cell membrane</location>
        <topology evidence="1">Multi-pass membrane protein</topology>
    </subcellularLocation>
</comment>
<keyword evidence="2" id="KW-0813">Transport</keyword>
<dbReference type="Pfam" id="PF03609">
    <property type="entry name" value="EII-Sor"/>
    <property type="match status" value="1"/>
</dbReference>
<dbReference type="PROSITE" id="PS51106">
    <property type="entry name" value="PTS_EIIC_TYPE_4"/>
    <property type="match status" value="1"/>
</dbReference>
<feature type="transmembrane region" description="Helical" evidence="10">
    <location>
        <begin position="26"/>
        <end position="43"/>
    </location>
</feature>
<protein>
    <submittedName>
        <fullName evidence="11">Fructose permease IIC component</fullName>
    </submittedName>
</protein>
<feature type="transmembrane region" description="Helical" evidence="10">
    <location>
        <begin position="55"/>
        <end position="83"/>
    </location>
</feature>
<name>A0A210P6Q4_9LACO</name>
<keyword evidence="6 10" id="KW-0812">Transmembrane</keyword>
<gene>
    <name evidence="11" type="ORF">LKACC12383_02195</name>
</gene>
<keyword evidence="4" id="KW-0762">Sugar transport</keyword>
<evidence type="ECO:0000256" key="2">
    <source>
        <dbReference type="ARBA" id="ARBA00022448"/>
    </source>
</evidence>
<evidence type="ECO:0000256" key="5">
    <source>
        <dbReference type="ARBA" id="ARBA00022683"/>
    </source>
</evidence>
<dbReference type="GO" id="GO:0005886">
    <property type="term" value="C:plasma membrane"/>
    <property type="evidence" value="ECO:0007669"/>
    <property type="project" value="UniProtKB-SubCell"/>
</dbReference>
<evidence type="ECO:0000256" key="6">
    <source>
        <dbReference type="ARBA" id="ARBA00022692"/>
    </source>
</evidence>
<keyword evidence="7 10" id="KW-1133">Transmembrane helix</keyword>
<proteinExistence type="predicted"/>
<sequence>MVKALLIGLIAGIGILDERILGSTLFGRPIVLSVFVGIALGDIKQGIIIGAQLELIWMGIAGIGAATPPDYVTGGVIGTALAIVSGKGIGIALTIAVPVAVLAQSLGTLVRVINLWFSHRADKYALKADFKGINRMLWIPAFLFFLSAFLPTFLAMLLGASKINLIINAIPKVIIDGLTIAGNLLPAVGFGLLLDMLFSKKLFVFFFLGFFICSYFNIGITGIAILATCIALIISIFGDKGDNSHHDSGDSSDKKDVNNGLTEGDIDFE</sequence>
<keyword evidence="8 10" id="KW-0472">Membrane</keyword>
<evidence type="ECO:0000256" key="4">
    <source>
        <dbReference type="ARBA" id="ARBA00022597"/>
    </source>
</evidence>
<dbReference type="GO" id="GO:0009401">
    <property type="term" value="P:phosphoenolpyruvate-dependent sugar phosphotransferase system"/>
    <property type="evidence" value="ECO:0007669"/>
    <property type="project" value="UniProtKB-KW"/>
</dbReference>
<organism evidence="11 12">
    <name type="scientific">Companilactobacillus kimchii</name>
    <dbReference type="NCBI Taxonomy" id="2801452"/>
    <lineage>
        <taxon>Bacteria</taxon>
        <taxon>Bacillati</taxon>
        <taxon>Bacillota</taxon>
        <taxon>Bacilli</taxon>
        <taxon>Lactobacillales</taxon>
        <taxon>Lactobacillaceae</taxon>
        <taxon>Companilactobacillus</taxon>
    </lineage>
</organism>
<keyword evidence="3" id="KW-1003">Cell membrane</keyword>
<feature type="transmembrane region" description="Helical" evidence="10">
    <location>
        <begin position="89"/>
        <end position="117"/>
    </location>
</feature>
<dbReference type="Proteomes" id="UP000196649">
    <property type="component" value="Unassembled WGS sequence"/>
</dbReference>
<keyword evidence="5" id="KW-0598">Phosphotransferase system</keyword>
<dbReference type="PANTHER" id="PTHR32502:SF8">
    <property type="entry name" value="N-ACETYLGALACTOSAMINE PERMEASE IIC COMPONENT 1"/>
    <property type="match status" value="1"/>
</dbReference>